<dbReference type="Proteomes" id="UP001143543">
    <property type="component" value="Unassembled WGS sequence"/>
</dbReference>
<reference evidence="1" key="1">
    <citation type="submission" date="2022-07" db="EMBL/GenBank/DDBJ databases">
        <title>Taxonomy of Novel Oxalotrophic and Methylotrophic Bacteria.</title>
        <authorList>
            <person name="Sahin N."/>
            <person name="Tani A."/>
        </authorList>
    </citation>
    <scope>NUCLEOTIDE SEQUENCE</scope>
    <source>
        <strain evidence="1">Y10</strain>
    </source>
</reference>
<keyword evidence="2" id="KW-1185">Reference proteome</keyword>
<accession>A0ABQ5MHE1</accession>
<dbReference type="EMBL" id="BRVO01000001">
    <property type="protein sequence ID" value="GLB48826.1"/>
    <property type="molecule type" value="Genomic_DNA"/>
</dbReference>
<organism evidence="1 2">
    <name type="scientific">Neptunitalea lumnitzerae</name>
    <dbReference type="NCBI Taxonomy" id="2965509"/>
    <lineage>
        <taxon>Bacteria</taxon>
        <taxon>Pseudomonadati</taxon>
        <taxon>Bacteroidota</taxon>
        <taxon>Flavobacteriia</taxon>
        <taxon>Flavobacteriales</taxon>
        <taxon>Flavobacteriaceae</taxon>
        <taxon>Neptunitalea</taxon>
    </lineage>
</organism>
<dbReference type="RefSeq" id="WP_281764455.1">
    <property type="nucleotide sequence ID" value="NZ_BRVO01000001.1"/>
</dbReference>
<name>A0ABQ5MHE1_9FLAO</name>
<dbReference type="Gene3D" id="2.40.160.50">
    <property type="entry name" value="membrane protein fhac: a member of the omp85/tpsb transporter family"/>
    <property type="match status" value="1"/>
</dbReference>
<proteinExistence type="predicted"/>
<evidence type="ECO:0000313" key="1">
    <source>
        <dbReference type="EMBL" id="GLB48826.1"/>
    </source>
</evidence>
<evidence type="ECO:0000313" key="2">
    <source>
        <dbReference type="Proteomes" id="UP001143543"/>
    </source>
</evidence>
<protein>
    <submittedName>
        <fullName evidence="1">Membrane protein</fullName>
    </submittedName>
</protein>
<comment type="caution">
    <text evidence="1">The sequence shown here is derived from an EMBL/GenBank/DDBJ whole genome shotgun (WGS) entry which is preliminary data.</text>
</comment>
<sequence length="556" mass="63933">MQSFNNQIFCTILLFFVCILTFTEANSQNLHLTIQLTDSSEIKTHNLKIPYNLEHANLKSVHNEIETFKTNLTHEGFFNHTVDSFHQHDKNYTYYINPRKKVDSIVITNNIPSLKNHPKTIHIKPKELTSTLNNLTKTLDQLNSPFSQISLTNLHIKNRTLSATLKLTEAQKRTLDSITIREYTNFPKNFLKHYAKLKTGIPFSKQQLEEKANLLNNLSFTSLQKPPEVLFSKDSTTLYLYLTKTNSNYFDGYIGFNTDEETNKLKFNGTVNLQLNNNLNYGEEINIYWKNNGEEQSTFNLTGKAPYLFNTPISITTNLSIIRQDSTYANTFLKLSPSYTINSKHSLGLTYQNNTSTGTRSAEINNIEDYTTTLYGITYNFTDNQNQHPFLQTKGFNTTIATGTRTLDNNQTPQTTIEFEGFYQFNITQNSKIYTKNTTRSLFSNNYLINEQYLFGGINSIRGFEENSLSGNFYTITNIEFRNMLTKKLYLHSITDFCYYEDTNNSLKNNLFSLGVGIGIINKSSIFKLNYAVGLTNETAEKLNNSKIHLSYSTFF</sequence>
<gene>
    <name evidence="1" type="ORF">Y10_11940</name>
</gene>